<dbReference type="RefSeq" id="YP_009190614.1">
    <property type="nucleotide sequence ID" value="NC_028686.1"/>
</dbReference>
<dbReference type="Gene3D" id="3.60.21.10">
    <property type="match status" value="1"/>
</dbReference>
<accession>A0A0K1Y4K1</accession>
<protein>
    <recommendedName>
        <fullName evidence="1">Calcineurin-like phosphoesterase domain-containing protein</fullName>
    </recommendedName>
</protein>
<dbReference type="InterPro" id="IPR050535">
    <property type="entry name" value="DNA_Repair-Maintenance_Comp"/>
</dbReference>
<evidence type="ECO:0000259" key="1">
    <source>
        <dbReference type="Pfam" id="PF00149"/>
    </source>
</evidence>
<dbReference type="PANTHER" id="PTHR30337">
    <property type="entry name" value="COMPONENT OF ATP-DEPENDENT DSDNA EXONUCLEASE"/>
    <property type="match status" value="1"/>
</dbReference>
<keyword evidence="3" id="KW-1185">Reference proteome</keyword>
<dbReference type="Proteomes" id="UP000204179">
    <property type="component" value="Segment"/>
</dbReference>
<evidence type="ECO:0000313" key="2">
    <source>
        <dbReference type="EMBL" id="AKY01904.1"/>
    </source>
</evidence>
<evidence type="ECO:0000313" key="3">
    <source>
        <dbReference type="Proteomes" id="UP000204179"/>
    </source>
</evidence>
<dbReference type="Pfam" id="PF00149">
    <property type="entry name" value="Metallophos"/>
    <property type="match status" value="1"/>
</dbReference>
<dbReference type="InterPro" id="IPR029052">
    <property type="entry name" value="Metallo-depent_PP-like"/>
</dbReference>
<sequence>MKILHTGDWHLGVRNDDPWVQDVQRHGIQQAIEYSKENEITTWIQYGDIFDVRKAITHKTMEFAREIAESLEGEGINLITIVGNHDMHYKNTLTPNASTEILGKYDHITVIDKPTTMDFDGTLIDLCPWMCEENASEIMKHIKESSAEYCIGHWELNGFYFYKGMKSHGLEPDFLKKYKQVWSGHFHTISSAANVKYIGTPWTLTAGDENDPRGFWVQDTGLSTFDFVPNEITWHRKLIYPVTGQVDFEEFRNLAVRIIVTAVDENLPKFESELEKVVHELRTVSKVDNSVESEDGEEVEVKSLLDLMEEYIQALEDLSKDDIKALKVMSKQLYIEAQNQ</sequence>
<feature type="domain" description="Calcineurin-like phosphoesterase" evidence="1">
    <location>
        <begin position="1"/>
        <end position="187"/>
    </location>
</feature>
<dbReference type="SUPFAM" id="SSF56300">
    <property type="entry name" value="Metallo-dependent phosphatases"/>
    <property type="match status" value="1"/>
</dbReference>
<dbReference type="GeneID" id="26518448"/>
<dbReference type="EMBL" id="KT239446">
    <property type="protein sequence ID" value="AKY01904.1"/>
    <property type="molecule type" value="Genomic_DNA"/>
</dbReference>
<organism evidence="2 3">
    <name type="scientific">Klebsiella phage JD18</name>
    <dbReference type="NCBI Taxonomy" id="1698360"/>
    <lineage>
        <taxon>Viruses</taxon>
        <taxon>Duplodnaviria</taxon>
        <taxon>Heunggongvirae</taxon>
        <taxon>Uroviricota</taxon>
        <taxon>Caudoviricetes</taxon>
        <taxon>Pantevenvirales</taxon>
        <taxon>Straboviridae</taxon>
        <taxon>Tevenvirinae</taxon>
        <taxon>Jiaodavirus</taxon>
        <taxon>Jiaodavirus jd18</taxon>
    </lineage>
</organism>
<gene>
    <name evidence="2" type="ORF">JD18_033</name>
</gene>
<proteinExistence type="predicted"/>
<reference evidence="2 3" key="1">
    <citation type="submission" date="2015-07" db="EMBL/GenBank/DDBJ databases">
        <title>Isolation and characterization of JD18-a novel lytic bacteriophage for Klebsiella pneumoniae.</title>
        <authorList>
            <person name="Fan J."/>
            <person name="Zhang X."/>
            <person name="Guo X."/>
            <person name="He P."/>
            <person name="Zhang Y."/>
        </authorList>
    </citation>
    <scope>NUCLEOTIDE SEQUENCE [LARGE SCALE GENOMIC DNA]</scope>
</reference>
<name>A0A0K1Y4K1_9CAUD</name>
<dbReference type="InterPro" id="IPR004843">
    <property type="entry name" value="Calcineurin-like_PHP"/>
</dbReference>
<dbReference type="GO" id="GO:0016787">
    <property type="term" value="F:hydrolase activity"/>
    <property type="evidence" value="ECO:0007669"/>
    <property type="project" value="InterPro"/>
</dbReference>
<dbReference type="KEGG" id="vg:26518448"/>